<dbReference type="SUPFAM" id="SSF51905">
    <property type="entry name" value="FAD/NAD(P)-binding domain"/>
    <property type="match status" value="1"/>
</dbReference>
<keyword evidence="2" id="KW-1185">Reference proteome</keyword>
<protein>
    <submittedName>
        <fullName evidence="1">Pyridine nucleotide-disulfide oxidoreductase</fullName>
    </submittedName>
</protein>
<gene>
    <name evidence="1" type="ORF">Pla22_06930</name>
</gene>
<dbReference type="Proteomes" id="UP000316598">
    <property type="component" value="Unassembled WGS sequence"/>
</dbReference>
<organism evidence="1 2">
    <name type="scientific">Rubripirellula amarantea</name>
    <dbReference type="NCBI Taxonomy" id="2527999"/>
    <lineage>
        <taxon>Bacteria</taxon>
        <taxon>Pseudomonadati</taxon>
        <taxon>Planctomycetota</taxon>
        <taxon>Planctomycetia</taxon>
        <taxon>Pirellulales</taxon>
        <taxon>Pirellulaceae</taxon>
        <taxon>Rubripirellula</taxon>
    </lineage>
</organism>
<evidence type="ECO:0000313" key="1">
    <source>
        <dbReference type="EMBL" id="TWT53065.1"/>
    </source>
</evidence>
<accession>A0A5C5WSE6</accession>
<proteinExistence type="predicted"/>
<dbReference type="Gene3D" id="3.40.50.720">
    <property type="entry name" value="NAD(P)-binding Rossmann-like Domain"/>
    <property type="match status" value="1"/>
</dbReference>
<dbReference type="InterPro" id="IPR036188">
    <property type="entry name" value="FAD/NAD-bd_sf"/>
</dbReference>
<evidence type="ECO:0000313" key="2">
    <source>
        <dbReference type="Proteomes" id="UP000316598"/>
    </source>
</evidence>
<reference evidence="1 2" key="1">
    <citation type="submission" date="2019-02" db="EMBL/GenBank/DDBJ databases">
        <title>Deep-cultivation of Planctomycetes and their phenomic and genomic characterization uncovers novel biology.</title>
        <authorList>
            <person name="Wiegand S."/>
            <person name="Jogler M."/>
            <person name="Boedeker C."/>
            <person name="Pinto D."/>
            <person name="Vollmers J."/>
            <person name="Rivas-Marin E."/>
            <person name="Kohn T."/>
            <person name="Peeters S.H."/>
            <person name="Heuer A."/>
            <person name="Rast P."/>
            <person name="Oberbeckmann S."/>
            <person name="Bunk B."/>
            <person name="Jeske O."/>
            <person name="Meyerdierks A."/>
            <person name="Storesund J.E."/>
            <person name="Kallscheuer N."/>
            <person name="Luecker S."/>
            <person name="Lage O.M."/>
            <person name="Pohl T."/>
            <person name="Merkel B.J."/>
            <person name="Hornburger P."/>
            <person name="Mueller R.-W."/>
            <person name="Bruemmer F."/>
            <person name="Labrenz M."/>
            <person name="Spormann A.M."/>
            <person name="Op Den Camp H."/>
            <person name="Overmann J."/>
            <person name="Amann R."/>
            <person name="Jetten M.S.M."/>
            <person name="Mascher T."/>
            <person name="Medema M.H."/>
            <person name="Devos D.P."/>
            <person name="Kaster A.-K."/>
            <person name="Ovreas L."/>
            <person name="Rohde M."/>
            <person name="Galperin M.Y."/>
            <person name="Jogler C."/>
        </authorList>
    </citation>
    <scope>NUCLEOTIDE SEQUENCE [LARGE SCALE GENOMIC DNA]</scope>
    <source>
        <strain evidence="1 2">Pla22</strain>
    </source>
</reference>
<sequence>MRSESVNSKLDRRLLMNDFDELTLDPPGTIAVIGGGPLGVEASLYGRYLGYEVTLFETHTVGHSGEPKRNEPLPILPDQCLSSLAISALSAQHHESGPQVLPMTYGQWIDEGLGRLCQSDLLRGRVREHTAVQMIEMKPVETDDEDPDDVPDDFCLHLRNEGGDETAIFESVIIATGQGGEPKIANATDTSSVDYLFRITGNSDDLNSNDLNAHLRAGYRQISKIFASLMGREDLDLYRPKRV</sequence>
<dbReference type="EMBL" id="SJPI01000001">
    <property type="protein sequence ID" value="TWT53065.1"/>
    <property type="molecule type" value="Genomic_DNA"/>
</dbReference>
<name>A0A5C5WSE6_9BACT</name>
<dbReference type="AlphaFoldDB" id="A0A5C5WSE6"/>
<comment type="caution">
    <text evidence="1">The sequence shown here is derived from an EMBL/GenBank/DDBJ whole genome shotgun (WGS) entry which is preliminary data.</text>
</comment>